<dbReference type="GO" id="GO:0008838">
    <property type="term" value="F:diaminopropionate ammonia-lyase activity"/>
    <property type="evidence" value="ECO:0007669"/>
    <property type="project" value="InterPro"/>
</dbReference>
<keyword evidence="2" id="KW-0663">Pyridoxal phosphate</keyword>
<dbReference type="RefSeq" id="WP_119515807.1">
    <property type="nucleotide sequence ID" value="NZ_NQYH01000003.1"/>
</dbReference>
<name>A0A3A1YVI8_9BURK</name>
<keyword evidence="4" id="KW-0456">Lyase</keyword>
<dbReference type="NCBIfam" id="TIGR01747">
    <property type="entry name" value="diampropi_NH3ly"/>
    <property type="match status" value="1"/>
</dbReference>
<dbReference type="OrthoDB" id="34584at2"/>
<protein>
    <submittedName>
        <fullName evidence="4">Diaminopropionate ammonia-lyase</fullName>
    </submittedName>
</protein>
<dbReference type="InterPro" id="IPR001926">
    <property type="entry name" value="TrpB-like_PALP"/>
</dbReference>
<evidence type="ECO:0000313" key="5">
    <source>
        <dbReference type="Proteomes" id="UP000266206"/>
    </source>
</evidence>
<reference evidence="4 5" key="1">
    <citation type="submission" date="2017-08" db="EMBL/GenBank/DDBJ databases">
        <title>Pusillimonas indicus sp. nov., a member of the family Alcaligenaceae isolated from surface seawater.</title>
        <authorList>
            <person name="Li J."/>
        </authorList>
    </citation>
    <scope>NUCLEOTIDE SEQUENCE [LARGE SCALE GENOMIC DNA]</scope>
    <source>
        <strain evidence="4 5">L52-1-41</strain>
    </source>
</reference>
<proteinExistence type="predicted"/>
<dbReference type="PANTHER" id="PTHR42937">
    <property type="match status" value="1"/>
</dbReference>
<dbReference type="Gene3D" id="3.40.50.1100">
    <property type="match status" value="2"/>
</dbReference>
<dbReference type="EMBL" id="NQYH01000003">
    <property type="protein sequence ID" value="RIY41556.1"/>
    <property type="molecule type" value="Genomic_DNA"/>
</dbReference>
<dbReference type="GO" id="GO:0030170">
    <property type="term" value="F:pyridoxal phosphate binding"/>
    <property type="evidence" value="ECO:0007669"/>
    <property type="project" value="InterPro"/>
</dbReference>
<dbReference type="Proteomes" id="UP000266206">
    <property type="component" value="Unassembled WGS sequence"/>
</dbReference>
<dbReference type="AlphaFoldDB" id="A0A3A1YVI8"/>
<accession>A0A3A1YVI8</accession>
<dbReference type="NCBIfam" id="NF006058">
    <property type="entry name" value="PRK08206.1"/>
    <property type="match status" value="1"/>
</dbReference>
<evidence type="ECO:0000313" key="4">
    <source>
        <dbReference type="EMBL" id="RIY41556.1"/>
    </source>
</evidence>
<gene>
    <name evidence="4" type="ORF">CJP73_06170</name>
</gene>
<comment type="caution">
    <text evidence="4">The sequence shown here is derived from an EMBL/GenBank/DDBJ whole genome shotgun (WGS) entry which is preliminary data.</text>
</comment>
<feature type="domain" description="Tryptophan synthase beta chain-like PALP" evidence="3">
    <location>
        <begin position="40"/>
        <end position="363"/>
    </location>
</feature>
<evidence type="ECO:0000256" key="2">
    <source>
        <dbReference type="ARBA" id="ARBA00022898"/>
    </source>
</evidence>
<organism evidence="4 5">
    <name type="scientific">Neopusillimonas maritima</name>
    <dbReference type="NCBI Taxonomy" id="2026239"/>
    <lineage>
        <taxon>Bacteria</taxon>
        <taxon>Pseudomonadati</taxon>
        <taxon>Pseudomonadota</taxon>
        <taxon>Betaproteobacteria</taxon>
        <taxon>Burkholderiales</taxon>
        <taxon>Alcaligenaceae</taxon>
        <taxon>Neopusillimonas</taxon>
    </lineage>
</organism>
<dbReference type="SUPFAM" id="SSF53686">
    <property type="entry name" value="Tryptophan synthase beta subunit-like PLP-dependent enzymes"/>
    <property type="match status" value="1"/>
</dbReference>
<comment type="cofactor">
    <cofactor evidence="1">
        <name>pyridoxal 5'-phosphate</name>
        <dbReference type="ChEBI" id="CHEBI:597326"/>
    </cofactor>
</comment>
<dbReference type="InterPro" id="IPR036052">
    <property type="entry name" value="TrpB-like_PALP_sf"/>
</dbReference>
<dbReference type="InterPro" id="IPR010081">
    <property type="entry name" value="DiNH2opropionate_NH3_lyase"/>
</dbReference>
<evidence type="ECO:0000256" key="1">
    <source>
        <dbReference type="ARBA" id="ARBA00001933"/>
    </source>
</evidence>
<sequence>MFTHNKNATRSDYPTELQHIMNLERANESREWLSSWRMLSVEPTPLVSMKHLAQKLGVGAVFLKDESKRSPLGSFKALGASIALVRLILRKFPDAGFTAQSLFKGEHAQTLKDFTVVSATAGNHGCSLAAAARDIGCRCVIVLSSQVSADRENAIASNGAEIVRVAGDYDDSVEHAESLSKTEGWLVVSDTSYEGYEEIPRDVMQGYATIPSEVIDQLDAKNADTPPFTHVFLQGGVGGMAAGITAYLWERYGKKRPTLIVVEPNQADCLYQSALAGHAASATGDIDSLMAGLACGEASPLAWRFLQPACDYFITVSDTKAVEAMKILAEGQYGDVPIVSGGSGAAGLAALIELTENAAQGKEAGINATSKILLINTEGATAPTDYLKQVGKTAEDVLAAAAKVQG</sequence>
<evidence type="ECO:0000259" key="3">
    <source>
        <dbReference type="Pfam" id="PF00291"/>
    </source>
</evidence>
<dbReference type="Pfam" id="PF00291">
    <property type="entry name" value="PALP"/>
    <property type="match status" value="1"/>
</dbReference>
<dbReference type="PANTHER" id="PTHR42937:SF1">
    <property type="entry name" value="DIAMINOPROPIONATE AMMONIA-LYASE"/>
    <property type="match status" value="1"/>
</dbReference>